<gene>
    <name evidence="2" type="ORF">QUF85_10870</name>
</gene>
<accession>A0AAJ1QLU4</accession>
<reference evidence="2" key="1">
    <citation type="submission" date="2023-06" db="EMBL/GenBank/DDBJ databases">
        <title>Comparative genomics of Bacillaceae isolates and their secondary metabolite potential.</title>
        <authorList>
            <person name="Song L."/>
            <person name="Nielsen L.J."/>
            <person name="Mohite O."/>
            <person name="Xu X."/>
            <person name="Weber T."/>
            <person name="Kovacs A.T."/>
        </authorList>
    </citation>
    <scope>NUCLEOTIDE SEQUENCE</scope>
    <source>
        <strain evidence="2">G1S1</strain>
    </source>
</reference>
<sequence length="81" mass="9437">MRQSKIGGTPWNKGLKGAQKWTEEQHRLRKEEFVPGNRRPVSCEGVQYESLSAAKAYNLTDGAMHNRVNSKKEKYKDFYYL</sequence>
<proteinExistence type="predicted"/>
<dbReference type="Proteomes" id="UP001238973">
    <property type="component" value="Unassembled WGS sequence"/>
</dbReference>
<feature type="region of interest" description="Disordered" evidence="1">
    <location>
        <begin position="1"/>
        <end position="22"/>
    </location>
</feature>
<evidence type="ECO:0000313" key="3">
    <source>
        <dbReference type="Proteomes" id="UP001238973"/>
    </source>
</evidence>
<dbReference type="RefSeq" id="WP_289349588.1">
    <property type="nucleotide sequence ID" value="NZ_JAUCFI010000003.1"/>
</dbReference>
<evidence type="ECO:0000256" key="1">
    <source>
        <dbReference type="SAM" id="MobiDB-lite"/>
    </source>
</evidence>
<evidence type="ECO:0000313" key="2">
    <source>
        <dbReference type="EMBL" id="MDM5283805.1"/>
    </source>
</evidence>
<dbReference type="EMBL" id="JAUCFI010000003">
    <property type="protein sequence ID" value="MDM5283805.1"/>
    <property type="molecule type" value="Genomic_DNA"/>
</dbReference>
<organism evidence="2 3">
    <name type="scientific">Peribacillus frigoritolerans</name>
    <dbReference type="NCBI Taxonomy" id="450367"/>
    <lineage>
        <taxon>Bacteria</taxon>
        <taxon>Bacillati</taxon>
        <taxon>Bacillota</taxon>
        <taxon>Bacilli</taxon>
        <taxon>Bacillales</taxon>
        <taxon>Bacillaceae</taxon>
        <taxon>Peribacillus</taxon>
    </lineage>
</organism>
<comment type="caution">
    <text evidence="2">The sequence shown here is derived from an EMBL/GenBank/DDBJ whole genome shotgun (WGS) entry which is preliminary data.</text>
</comment>
<dbReference type="AlphaFoldDB" id="A0AAJ1QLU4"/>
<protein>
    <submittedName>
        <fullName evidence="2">Uncharacterized protein</fullName>
    </submittedName>
</protein>
<name>A0AAJ1QLU4_9BACI</name>